<keyword evidence="1" id="KW-0812">Transmembrane</keyword>
<dbReference type="STRING" id="525146.Ddes_0772"/>
<keyword evidence="1" id="KW-1133">Transmembrane helix</keyword>
<sequence>MTDATRAWLYLFLLVLATSLSSSICQWWSIRPTFPIVGINIAASLCLFIFFKRKICILFIVMQCIFGIVCVAVSETLKVPPNISTIIHGTRYASHLGLSVLFHVPVIKSLFFVICAFVLIFFYPKLQYCPIVNRSE</sequence>
<dbReference type="AlphaFoldDB" id="B8IYV3"/>
<proteinExistence type="predicted"/>
<reference evidence="2" key="1">
    <citation type="submission" date="2009-01" db="EMBL/GenBank/DDBJ databases">
        <title>Complete sequence of Desulfovibrio desulfuricans subsp. desulfuricans str. ATCC 27774.</title>
        <authorList>
            <consortium name="US DOE Joint Genome Institute"/>
            <person name="Lucas S."/>
            <person name="Copeland A."/>
            <person name="Lapidus A."/>
            <person name="Glavina del Rio T."/>
            <person name="Tice H."/>
            <person name="Bruce D."/>
            <person name="Goodwin L."/>
            <person name="Pitluck S."/>
            <person name="Sims D."/>
            <person name="Lu M."/>
            <person name="Kiss H."/>
            <person name="Meineke L."/>
            <person name="Brettin T."/>
            <person name="Detter J.C."/>
            <person name="Han C."/>
            <person name="Larimer F."/>
            <person name="Land M."/>
            <person name="Hauser L."/>
            <person name="Kyrpides N."/>
            <person name="Ovchinnikova G."/>
            <person name="Hazen T.C."/>
        </authorList>
    </citation>
    <scope>NUCLEOTIDE SEQUENCE [LARGE SCALE GENOMIC DNA]</scope>
    <source>
        <strain evidence="2">ATCC 27774</strain>
    </source>
</reference>
<keyword evidence="1" id="KW-0472">Membrane</keyword>
<name>B8IYV3_DESDA</name>
<feature type="transmembrane region" description="Helical" evidence="1">
    <location>
        <begin position="56"/>
        <end position="74"/>
    </location>
</feature>
<gene>
    <name evidence="2" type="ordered locus">Ddes_0772</name>
</gene>
<feature type="transmembrane region" description="Helical" evidence="1">
    <location>
        <begin position="100"/>
        <end position="123"/>
    </location>
</feature>
<evidence type="ECO:0000313" key="2">
    <source>
        <dbReference type="EMBL" id="ACL48680.1"/>
    </source>
</evidence>
<dbReference type="EMBL" id="CP001358">
    <property type="protein sequence ID" value="ACL48680.1"/>
    <property type="molecule type" value="Genomic_DNA"/>
</dbReference>
<organism evidence="2">
    <name type="scientific">Desulfovibrio desulfuricans (strain ATCC 27774 / DSM 6949 / MB)</name>
    <dbReference type="NCBI Taxonomy" id="525146"/>
    <lineage>
        <taxon>Bacteria</taxon>
        <taxon>Pseudomonadati</taxon>
        <taxon>Thermodesulfobacteriota</taxon>
        <taxon>Desulfovibrionia</taxon>
        <taxon>Desulfovibrionales</taxon>
        <taxon>Desulfovibrionaceae</taxon>
        <taxon>Desulfovibrio</taxon>
    </lineage>
</organism>
<dbReference type="KEGG" id="dds:Ddes_0772"/>
<feature type="transmembrane region" description="Helical" evidence="1">
    <location>
        <begin position="33"/>
        <end position="51"/>
    </location>
</feature>
<evidence type="ECO:0000256" key="1">
    <source>
        <dbReference type="SAM" id="Phobius"/>
    </source>
</evidence>
<accession>B8IYV3</accession>
<protein>
    <submittedName>
        <fullName evidence="2">Uncharacterized protein</fullName>
    </submittedName>
</protein>
<dbReference type="HOGENOM" id="CLU_1872077_0_0_7"/>